<accession>A0A6C0DRF4</accession>
<proteinExistence type="predicted"/>
<dbReference type="AlphaFoldDB" id="A0A6C0DRF4"/>
<name>A0A6C0DRF4_9ZZZZ</name>
<organism evidence="1">
    <name type="scientific">viral metagenome</name>
    <dbReference type="NCBI Taxonomy" id="1070528"/>
    <lineage>
        <taxon>unclassified sequences</taxon>
        <taxon>metagenomes</taxon>
        <taxon>organismal metagenomes</taxon>
    </lineage>
</organism>
<reference evidence="1" key="1">
    <citation type="journal article" date="2020" name="Nature">
        <title>Giant virus diversity and host interactions through global metagenomics.</title>
        <authorList>
            <person name="Schulz F."/>
            <person name="Roux S."/>
            <person name="Paez-Espino D."/>
            <person name="Jungbluth S."/>
            <person name="Walsh D.A."/>
            <person name="Denef V.J."/>
            <person name="McMahon K.D."/>
            <person name="Konstantinidis K.T."/>
            <person name="Eloe-Fadrosh E.A."/>
            <person name="Kyrpides N.C."/>
            <person name="Woyke T."/>
        </authorList>
    </citation>
    <scope>NUCLEOTIDE SEQUENCE</scope>
    <source>
        <strain evidence="1">GVMAG-M-3300023174-49</strain>
    </source>
</reference>
<dbReference type="EMBL" id="MN739659">
    <property type="protein sequence ID" value="QHT18810.1"/>
    <property type="molecule type" value="Genomic_DNA"/>
</dbReference>
<evidence type="ECO:0000313" key="1">
    <source>
        <dbReference type="EMBL" id="QHT18810.1"/>
    </source>
</evidence>
<sequence>MNYFENLVKKIVNEERKKPKHVNWRRPMESIAYTHSRFDYDRSIEIVDRRLFIIPKHIRILGDFDFYRVGERSLMFIPSKEDKDCQDEFKGMSLRRCEMVYDIATLGQP</sequence>
<protein>
    <submittedName>
        <fullName evidence="1">Uncharacterized protein</fullName>
    </submittedName>
</protein>